<sequence length="90" mass="9511">MNCSLDKGELLQLEGGKGALTLRCLKGTIWLTVGDGRDYLLQAGARFEVKKGMPALAEALAPVEMRLDSPCHSGAAIAPVAHQVQVRPAV</sequence>
<evidence type="ECO:0008006" key="3">
    <source>
        <dbReference type="Google" id="ProtNLM"/>
    </source>
</evidence>
<dbReference type="RefSeq" id="WP_085815243.1">
    <property type="nucleotide sequence ID" value="NZ_BDQG01000002.1"/>
</dbReference>
<organism evidence="1 2">
    <name type="scientific">Geoanaerobacter pelophilus</name>
    <dbReference type="NCBI Taxonomy" id="60036"/>
    <lineage>
        <taxon>Bacteria</taxon>
        <taxon>Pseudomonadati</taxon>
        <taxon>Thermodesulfobacteriota</taxon>
        <taxon>Desulfuromonadia</taxon>
        <taxon>Geobacterales</taxon>
        <taxon>Geobacteraceae</taxon>
        <taxon>Geoanaerobacter</taxon>
    </lineage>
</organism>
<reference evidence="2" key="1">
    <citation type="submission" date="2017-05" db="EMBL/GenBank/DDBJ databases">
        <title>Draft genome sequence of Geobacter pelophilus, a iron(III)-reducing bacteria.</title>
        <authorList>
            <person name="Aoyagi T."/>
            <person name="Koike H."/>
            <person name="Morita T."/>
            <person name="Sato Y."/>
            <person name="Habe H."/>
            <person name="Hori T."/>
        </authorList>
    </citation>
    <scope>NUCLEOTIDE SEQUENCE [LARGE SCALE GENOMIC DNA]</scope>
    <source>
        <strain evidence="2">Drf2</strain>
    </source>
</reference>
<comment type="caution">
    <text evidence="1">The sequence shown here is derived from an EMBL/GenBank/DDBJ whole genome shotgun (WGS) entry which is preliminary data.</text>
</comment>
<dbReference type="InterPro" id="IPR021317">
    <property type="entry name" value="DUF2917"/>
</dbReference>
<evidence type="ECO:0000313" key="2">
    <source>
        <dbReference type="Proteomes" id="UP000194153"/>
    </source>
</evidence>
<protein>
    <recommendedName>
        <fullName evidence="3">DUF2917 domain-containing protein</fullName>
    </recommendedName>
</protein>
<dbReference type="Pfam" id="PF11142">
    <property type="entry name" value="DUF2917"/>
    <property type="match status" value="1"/>
</dbReference>
<dbReference type="EMBL" id="BDQG01000002">
    <property type="protein sequence ID" value="GAW68985.1"/>
    <property type="molecule type" value="Genomic_DNA"/>
</dbReference>
<proteinExistence type="predicted"/>
<gene>
    <name evidence="1" type="ORF">GPEL0_02f0075</name>
</gene>
<evidence type="ECO:0000313" key="1">
    <source>
        <dbReference type="EMBL" id="GAW68985.1"/>
    </source>
</evidence>
<dbReference type="Proteomes" id="UP000194153">
    <property type="component" value="Unassembled WGS sequence"/>
</dbReference>
<keyword evidence="2" id="KW-1185">Reference proteome</keyword>
<name>A0ABQ0MPJ9_9BACT</name>
<accession>A0ABQ0MPJ9</accession>